<evidence type="ECO:0000256" key="1">
    <source>
        <dbReference type="ARBA" id="ARBA00004141"/>
    </source>
</evidence>
<feature type="transmembrane region" description="Helical" evidence="6">
    <location>
        <begin position="46"/>
        <end position="67"/>
    </location>
</feature>
<dbReference type="PANTHER" id="PTHR33802">
    <property type="entry name" value="SI:CH211-161H7.5-RELATED"/>
    <property type="match status" value="1"/>
</dbReference>
<dbReference type="AlphaFoldDB" id="A0A0A3IPX2"/>
<proteinExistence type="inferred from homology"/>
<dbReference type="Gene3D" id="1.20.1260.100">
    <property type="entry name" value="TspO/MBR protein"/>
    <property type="match status" value="1"/>
</dbReference>
<feature type="transmembrane region" description="Helical" evidence="6">
    <location>
        <begin position="168"/>
        <end position="188"/>
    </location>
</feature>
<dbReference type="EMBL" id="JPVP01000054">
    <property type="protein sequence ID" value="KGR85530.1"/>
    <property type="molecule type" value="Genomic_DNA"/>
</dbReference>
<comment type="caution">
    <text evidence="7">The sequence shown here is derived from an EMBL/GenBank/DDBJ whole genome shotgun (WGS) entry which is preliminary data.</text>
</comment>
<evidence type="ECO:0008006" key="9">
    <source>
        <dbReference type="Google" id="ProtNLM"/>
    </source>
</evidence>
<feature type="transmembrane region" description="Helical" evidence="6">
    <location>
        <begin position="218"/>
        <end position="235"/>
    </location>
</feature>
<name>A0A0A3IPX2_9BACI</name>
<dbReference type="STRING" id="1220589.CD32_09970"/>
<dbReference type="PANTHER" id="PTHR33802:SF1">
    <property type="entry name" value="XK-RELATED PROTEIN"/>
    <property type="match status" value="1"/>
</dbReference>
<comment type="similarity">
    <text evidence="2">Belongs to the TspO/BZRP family.</text>
</comment>
<feature type="transmembrane region" description="Helical" evidence="6">
    <location>
        <begin position="103"/>
        <end position="125"/>
    </location>
</feature>
<evidence type="ECO:0000256" key="4">
    <source>
        <dbReference type="ARBA" id="ARBA00022989"/>
    </source>
</evidence>
<accession>A0A0A3IPX2</accession>
<evidence type="ECO:0000313" key="7">
    <source>
        <dbReference type="EMBL" id="KGR85530.1"/>
    </source>
</evidence>
<reference evidence="7 8" key="1">
    <citation type="submission" date="2014-02" db="EMBL/GenBank/DDBJ databases">
        <title>Draft genome sequence of Lysinibacillus odysseyi NBRC 100172.</title>
        <authorList>
            <person name="Zhang F."/>
            <person name="Wang G."/>
            <person name="Zhang L."/>
        </authorList>
    </citation>
    <scope>NUCLEOTIDE SEQUENCE [LARGE SCALE GENOMIC DNA]</scope>
    <source>
        <strain evidence="7 8">NBRC 100172</strain>
    </source>
</reference>
<dbReference type="InterPro" id="IPR038330">
    <property type="entry name" value="TspO/MBR-related_sf"/>
</dbReference>
<dbReference type="Pfam" id="PF03073">
    <property type="entry name" value="TspO_MBR"/>
    <property type="match status" value="1"/>
</dbReference>
<evidence type="ECO:0000256" key="3">
    <source>
        <dbReference type="ARBA" id="ARBA00022692"/>
    </source>
</evidence>
<evidence type="ECO:0000256" key="6">
    <source>
        <dbReference type="SAM" id="Phobius"/>
    </source>
</evidence>
<protein>
    <recommendedName>
        <fullName evidence="9">Tryptophan-rich sensory protein</fullName>
    </recommendedName>
</protein>
<feature type="transmembrane region" description="Helical" evidence="6">
    <location>
        <begin position="137"/>
        <end position="156"/>
    </location>
</feature>
<keyword evidence="5 6" id="KW-0472">Membrane</keyword>
<dbReference type="RefSeq" id="WP_036154024.1">
    <property type="nucleotide sequence ID" value="NZ_AVCX01000007.1"/>
</dbReference>
<dbReference type="Proteomes" id="UP000030437">
    <property type="component" value="Unassembled WGS sequence"/>
</dbReference>
<feature type="transmembrane region" description="Helical" evidence="6">
    <location>
        <begin position="193"/>
        <end position="212"/>
    </location>
</feature>
<comment type="subcellular location">
    <subcellularLocation>
        <location evidence="1">Membrane</location>
        <topology evidence="1">Multi-pass membrane protein</topology>
    </subcellularLocation>
</comment>
<evidence type="ECO:0000313" key="8">
    <source>
        <dbReference type="Proteomes" id="UP000030437"/>
    </source>
</evidence>
<organism evidence="7 8">
    <name type="scientific">Lysinibacillus odysseyi 34hs-1 = NBRC 100172</name>
    <dbReference type="NCBI Taxonomy" id="1220589"/>
    <lineage>
        <taxon>Bacteria</taxon>
        <taxon>Bacillati</taxon>
        <taxon>Bacillota</taxon>
        <taxon>Bacilli</taxon>
        <taxon>Bacillales</taxon>
        <taxon>Bacillaceae</taxon>
        <taxon>Lysinibacillus</taxon>
    </lineage>
</organism>
<dbReference type="OrthoDB" id="5189031at2"/>
<keyword evidence="8" id="KW-1185">Reference proteome</keyword>
<feature type="transmembrane region" description="Helical" evidence="6">
    <location>
        <begin position="5"/>
        <end position="26"/>
    </location>
</feature>
<keyword evidence="3 6" id="KW-0812">Transmembrane</keyword>
<sequence>MKQWIVMFIAYVFMVSVNAMASMLPINDQTTGEISDRLDVPFTPAGYVFSIWGLIYILLAIWLILVFKKRHNSRAVPGKIGALFVLSCILNALWLFSFHYEQFILSTIVMIALLLSLIAIHQSYPKSDSRFGGRLPFSFYLGWISVATIANINYTLKFHDISLPIGELEGTIGLVVIAAILGIAGRYLSDDPFYALVFVWALIGIGVANSGITLATASYISAILVFIAIIAISFVRNKKTSYA</sequence>
<gene>
    <name evidence="7" type="ORF">CD32_09970</name>
</gene>
<feature type="transmembrane region" description="Helical" evidence="6">
    <location>
        <begin position="79"/>
        <end position="97"/>
    </location>
</feature>
<dbReference type="GO" id="GO:0016020">
    <property type="term" value="C:membrane"/>
    <property type="evidence" value="ECO:0007669"/>
    <property type="project" value="UniProtKB-SubCell"/>
</dbReference>
<keyword evidence="4 6" id="KW-1133">Transmembrane helix</keyword>
<evidence type="ECO:0000256" key="2">
    <source>
        <dbReference type="ARBA" id="ARBA00007524"/>
    </source>
</evidence>
<dbReference type="eggNOG" id="COG1030">
    <property type="taxonomic scope" value="Bacteria"/>
</dbReference>
<evidence type="ECO:0000256" key="5">
    <source>
        <dbReference type="ARBA" id="ARBA00023136"/>
    </source>
</evidence>
<dbReference type="InterPro" id="IPR004307">
    <property type="entry name" value="TspO_MBR"/>
</dbReference>